<name>A0A7C3PMB1_9CYAN</name>
<dbReference type="AlphaFoldDB" id="A0A7C3PMB1"/>
<gene>
    <name evidence="1" type="ORF">ENR64_28215</name>
</gene>
<accession>A0A7C3PMB1</accession>
<proteinExistence type="predicted"/>
<organism evidence="1">
    <name type="scientific">Oscillatoriales cyanobacterium SpSt-418</name>
    <dbReference type="NCBI Taxonomy" id="2282169"/>
    <lineage>
        <taxon>Bacteria</taxon>
        <taxon>Bacillati</taxon>
        <taxon>Cyanobacteriota</taxon>
        <taxon>Cyanophyceae</taxon>
        <taxon>Oscillatoriophycideae</taxon>
        <taxon>Oscillatoriales</taxon>
    </lineage>
</organism>
<comment type="caution">
    <text evidence="1">The sequence shown here is derived from an EMBL/GenBank/DDBJ whole genome shotgun (WGS) entry which is preliminary data.</text>
</comment>
<protein>
    <submittedName>
        <fullName evidence="1">Transposase</fullName>
    </submittedName>
</protein>
<reference evidence="1" key="1">
    <citation type="journal article" date="2020" name="mSystems">
        <title>Genome- and Community-Level Interaction Insights into Carbon Utilization and Element Cycling Functions of Hydrothermarchaeota in Hydrothermal Sediment.</title>
        <authorList>
            <person name="Zhou Z."/>
            <person name="Liu Y."/>
            <person name="Xu W."/>
            <person name="Pan J."/>
            <person name="Luo Z.H."/>
            <person name="Li M."/>
        </authorList>
    </citation>
    <scope>NUCLEOTIDE SEQUENCE [LARGE SCALE GENOMIC DNA]</scope>
    <source>
        <strain evidence="1">SpSt-418</strain>
    </source>
</reference>
<dbReference type="EMBL" id="DSRU01000419">
    <property type="protein sequence ID" value="HFN01561.1"/>
    <property type="molecule type" value="Genomic_DNA"/>
</dbReference>
<sequence length="504" mass="56635">MWNKYDNVRRVRTLEGVVQLRLKVRRCATPECERYGQPYRPEAEGKWALPQHEFGLDVIALVGGLRYQEHRSVAQIHQVLQARGVSVSERTVSNLLARYDELVSLEMGNIERIGNIIAQQSQVILAIDGLQPQVGHEVLWVIREVISGEILLARPLLSSSSADLVPLLVEVRQKLDVPIAGVVSDGQVSIRKAVDTALPETAHGLCHFHYLREAAKPIYEADRHAKKELKKRVRGVRKLERETCKEADDACKEVLEGYCQAVRAALTDDGYPPLDAAGLTLHQRLSAIDHSLERVDKKGGLAKPLNQLKQTLSKALEQTAPLFEPVATVFDWVHQAATILDNDLKVDGRQVRQQFEQLLQTMENCKQQAASLASGVEHFLKVTRSYAPGLFHCYDIEALPRTNNDLEQLFGRWRHHQRRCTGRKVAPASVVVRGSVQIVAALATQTRSFSAADLATVSTTEWQSLRTELKGYQHKRNRQRLFRRSPAAYLADLEQKAHQLALPS</sequence>
<evidence type="ECO:0000313" key="1">
    <source>
        <dbReference type="EMBL" id="HFN01561.1"/>
    </source>
</evidence>